<sequence length="174" mass="19379">MSVDFFWRRVPGRALDELSPKELGALVPHWFDAEFKRLRETTMVMGVERNGYLMHFALTAGEAASGRVAQLPVFGGEQRAEGKEDPEYGWVGTELWVLRPSDVREASDFLNHVTVDDLIRGLDALLAREVESLGFSTPWSPEWAEELAVDLSELRSFFTAAAAAGDAMVKFESA</sequence>
<dbReference type="InterPro" id="IPR015068">
    <property type="entry name" value="DUF1877"/>
</dbReference>
<name>A0ABV6XLR1_9ACTN</name>
<dbReference type="Pfam" id="PF08974">
    <property type="entry name" value="DUF1877"/>
    <property type="match status" value="1"/>
</dbReference>
<dbReference type="EMBL" id="JBEUKS010000004">
    <property type="protein sequence ID" value="MFC1439200.1"/>
    <property type="molecule type" value="Genomic_DNA"/>
</dbReference>
<keyword evidence="2" id="KW-1185">Reference proteome</keyword>
<dbReference type="Gene3D" id="3.40.1760.10">
    <property type="entry name" value="YfbM-like super family"/>
    <property type="match status" value="1"/>
</dbReference>
<protein>
    <submittedName>
        <fullName evidence="1">DUF1877 family protein</fullName>
    </submittedName>
</protein>
<proteinExistence type="predicted"/>
<comment type="caution">
    <text evidence="1">The sequence shown here is derived from an EMBL/GenBank/DDBJ whole genome shotgun (WGS) entry which is preliminary data.</text>
</comment>
<evidence type="ECO:0000313" key="1">
    <source>
        <dbReference type="EMBL" id="MFC1439200.1"/>
    </source>
</evidence>
<accession>A0ABV6XLR1</accession>
<evidence type="ECO:0000313" key="2">
    <source>
        <dbReference type="Proteomes" id="UP001592581"/>
    </source>
</evidence>
<dbReference type="RefSeq" id="WP_380564669.1">
    <property type="nucleotide sequence ID" value="NZ_JBEUKS010000004.1"/>
</dbReference>
<gene>
    <name evidence="1" type="ORF">ABUW04_13120</name>
</gene>
<organism evidence="1 2">
    <name type="scientific">Streptacidiphilus jeojiensis</name>
    <dbReference type="NCBI Taxonomy" id="3229225"/>
    <lineage>
        <taxon>Bacteria</taxon>
        <taxon>Bacillati</taxon>
        <taxon>Actinomycetota</taxon>
        <taxon>Actinomycetes</taxon>
        <taxon>Kitasatosporales</taxon>
        <taxon>Streptomycetaceae</taxon>
        <taxon>Streptacidiphilus</taxon>
    </lineage>
</organism>
<reference evidence="1 2" key="1">
    <citation type="submission" date="2024-06" db="EMBL/GenBank/DDBJ databases">
        <authorList>
            <person name="Lee S.D."/>
        </authorList>
    </citation>
    <scope>NUCLEOTIDE SEQUENCE [LARGE SCALE GENOMIC DNA]</scope>
    <source>
        <strain evidence="1 2">N1-10</strain>
    </source>
</reference>
<dbReference type="Proteomes" id="UP001592581">
    <property type="component" value="Unassembled WGS sequence"/>
</dbReference>
<dbReference type="InterPro" id="IPR035944">
    <property type="entry name" value="YfbM-like_sf"/>
</dbReference>